<dbReference type="RefSeq" id="WP_010291955.1">
    <property type="nucleotide sequence ID" value="NZ_CABKRL010000001.1"/>
</dbReference>
<reference evidence="1 2" key="1">
    <citation type="submission" date="2020-02" db="EMBL/GenBank/DDBJ databases">
        <title>Genome assembly of a novel Clostridium senegalense strain.</title>
        <authorList>
            <person name="Gupta T.B."/>
            <person name="Jauregui R."/>
            <person name="Maclean P."/>
            <person name="Nawarathana A."/>
            <person name="Brightwell G."/>
        </authorList>
    </citation>
    <scope>NUCLEOTIDE SEQUENCE [LARGE SCALE GENOMIC DNA]</scope>
    <source>
        <strain evidence="1 2">AGRFS4</strain>
    </source>
</reference>
<proteinExistence type="predicted"/>
<sequence>MIKNGINKIESRCGILCSDCEYREQMGCGGCANIQKPFWGEKCSVKSCCESKGNEHCGTCEKFTCELLNKFAYDKEQGDNGKRIKQCKEWSDKDTI</sequence>
<protein>
    <submittedName>
        <fullName evidence="1">DUF3795 domain-containing protein</fullName>
    </submittedName>
</protein>
<gene>
    <name evidence="1" type="ORF">G3M99_08430</name>
</gene>
<name>A0A6M0H2W5_9CLOT</name>
<evidence type="ECO:0000313" key="2">
    <source>
        <dbReference type="Proteomes" id="UP000481872"/>
    </source>
</evidence>
<evidence type="ECO:0000313" key="1">
    <source>
        <dbReference type="EMBL" id="NEU04877.1"/>
    </source>
</evidence>
<dbReference type="EMBL" id="JAAGPU010000013">
    <property type="protein sequence ID" value="NEU04877.1"/>
    <property type="molecule type" value="Genomic_DNA"/>
</dbReference>
<dbReference type="InterPro" id="IPR024227">
    <property type="entry name" value="DUF3795"/>
</dbReference>
<accession>A0A6M0H2W5</accession>
<keyword evidence="2" id="KW-1185">Reference proteome</keyword>
<organism evidence="1 2">
    <name type="scientific">Clostridium senegalense</name>
    <dbReference type="NCBI Taxonomy" id="1465809"/>
    <lineage>
        <taxon>Bacteria</taxon>
        <taxon>Bacillati</taxon>
        <taxon>Bacillota</taxon>
        <taxon>Clostridia</taxon>
        <taxon>Eubacteriales</taxon>
        <taxon>Clostridiaceae</taxon>
        <taxon>Clostridium</taxon>
    </lineage>
</organism>
<dbReference type="Pfam" id="PF12675">
    <property type="entry name" value="DUF3795"/>
    <property type="match status" value="1"/>
</dbReference>
<dbReference type="Proteomes" id="UP000481872">
    <property type="component" value="Unassembled WGS sequence"/>
</dbReference>
<dbReference type="AlphaFoldDB" id="A0A6M0H2W5"/>
<comment type="caution">
    <text evidence="1">The sequence shown here is derived from an EMBL/GenBank/DDBJ whole genome shotgun (WGS) entry which is preliminary data.</text>
</comment>